<dbReference type="PANTHER" id="PTHR45763:SF46">
    <property type="entry name" value="AB HYDROLASE-1 DOMAIN-CONTAINING PROTEIN"/>
    <property type="match status" value="1"/>
</dbReference>
<name>A0A7I4AL94_PHYPA</name>
<proteinExistence type="predicted"/>
<dbReference type="EMBL" id="ABEU02000012">
    <property type="status" value="NOT_ANNOTATED_CDS"/>
    <property type="molecule type" value="Genomic_DNA"/>
</dbReference>
<sequence>MHKYTVHRGFPSMHKVSSECDSGIFLICFSFSVLIDAVMEKEGKFLQLPDGRKISYREQGLPKQSATRSLLVLHGLGSSRLASMPGVSEDLLKEMGVRLIAIDRPGYGLSTPNPQQSFSTAAADIANIADILELGERIWLLGYSCGGAYCWGAARYIPERIAGIAMWAPAGNYWWKVTVLKSNRSMDFTDTQRKAAMAEITIGSRLMFLLVRQVPQWMVYAYVRHVVVRTVGARWVASAKKQLSPPDQHNLAANGSSGLMFRDSIESAKQDGFGMAQDLQLLTGDWGFGLSDVQRVYHGPLHIWQGDQDWLVPISLQRLIKKRIPDLVHLHELLGEGHLSPFCFNDKVHRDTLSVMFSKTRDSNEVSLTNVNKALENTPQIKTWTKRRLGRNCQGRAPHQHSAGDST</sequence>
<dbReference type="Gene3D" id="3.40.50.1820">
    <property type="entry name" value="alpha/beta hydrolase"/>
    <property type="match status" value="1"/>
</dbReference>
<dbReference type="Proteomes" id="UP000006727">
    <property type="component" value="Chromosome 12"/>
</dbReference>
<reference evidence="2 3" key="1">
    <citation type="journal article" date="2008" name="Science">
        <title>The Physcomitrella genome reveals evolutionary insights into the conquest of land by plants.</title>
        <authorList>
            <person name="Rensing S."/>
            <person name="Lang D."/>
            <person name="Zimmer A."/>
            <person name="Terry A."/>
            <person name="Salamov A."/>
            <person name="Shapiro H."/>
            <person name="Nishiyama T."/>
            <person name="Perroud P.-F."/>
            <person name="Lindquist E."/>
            <person name="Kamisugi Y."/>
            <person name="Tanahashi T."/>
            <person name="Sakakibara K."/>
            <person name="Fujita T."/>
            <person name="Oishi K."/>
            <person name="Shin-I T."/>
            <person name="Kuroki Y."/>
            <person name="Toyoda A."/>
            <person name="Suzuki Y."/>
            <person name="Hashimoto A."/>
            <person name="Yamaguchi K."/>
            <person name="Sugano A."/>
            <person name="Kohara Y."/>
            <person name="Fujiyama A."/>
            <person name="Anterola A."/>
            <person name="Aoki S."/>
            <person name="Ashton N."/>
            <person name="Barbazuk W.B."/>
            <person name="Barker E."/>
            <person name="Bennetzen J."/>
            <person name="Bezanilla M."/>
            <person name="Blankenship R."/>
            <person name="Cho S.H."/>
            <person name="Dutcher S."/>
            <person name="Estelle M."/>
            <person name="Fawcett J.A."/>
            <person name="Gundlach H."/>
            <person name="Hanada K."/>
            <person name="Heyl A."/>
            <person name="Hicks K.A."/>
            <person name="Hugh J."/>
            <person name="Lohr M."/>
            <person name="Mayer K."/>
            <person name="Melkozernov A."/>
            <person name="Murata T."/>
            <person name="Nelson D."/>
            <person name="Pils B."/>
            <person name="Prigge M."/>
            <person name="Reiss B."/>
            <person name="Renner T."/>
            <person name="Rombauts S."/>
            <person name="Rushton P."/>
            <person name="Sanderfoot A."/>
            <person name="Schween G."/>
            <person name="Shiu S.-H."/>
            <person name="Stueber K."/>
            <person name="Theodoulou F.L."/>
            <person name="Tu H."/>
            <person name="Van de Peer Y."/>
            <person name="Verrier P.J."/>
            <person name="Waters E."/>
            <person name="Wood A."/>
            <person name="Yang L."/>
            <person name="Cove D."/>
            <person name="Cuming A."/>
            <person name="Hasebe M."/>
            <person name="Lucas S."/>
            <person name="Mishler D.B."/>
            <person name="Reski R."/>
            <person name="Grigoriev I."/>
            <person name="Quatrano R.S."/>
            <person name="Boore J.L."/>
        </authorList>
    </citation>
    <scope>NUCLEOTIDE SEQUENCE [LARGE SCALE GENOMIC DNA]</scope>
    <source>
        <strain evidence="2 3">cv. Gransden 2004</strain>
    </source>
</reference>
<dbReference type="Gramene" id="Pp3c12_26080V3.4">
    <property type="protein sequence ID" value="Pp3c12_26080V3.4"/>
    <property type="gene ID" value="Pp3c12_26080"/>
</dbReference>
<dbReference type="PANTHER" id="PTHR45763">
    <property type="entry name" value="HYDROLASE, ALPHA/BETA FOLD FAMILY PROTEIN, EXPRESSED-RELATED"/>
    <property type="match status" value="1"/>
</dbReference>
<organism evidence="2 3">
    <name type="scientific">Physcomitrium patens</name>
    <name type="common">Spreading-leaved earth moss</name>
    <name type="synonym">Physcomitrella patens</name>
    <dbReference type="NCBI Taxonomy" id="3218"/>
    <lineage>
        <taxon>Eukaryota</taxon>
        <taxon>Viridiplantae</taxon>
        <taxon>Streptophyta</taxon>
        <taxon>Embryophyta</taxon>
        <taxon>Bryophyta</taxon>
        <taxon>Bryophytina</taxon>
        <taxon>Bryopsida</taxon>
        <taxon>Funariidae</taxon>
        <taxon>Funariales</taxon>
        <taxon>Funariaceae</taxon>
        <taxon>Physcomitrium</taxon>
    </lineage>
</organism>
<dbReference type="AlphaFoldDB" id="A0A7I4AL94"/>
<dbReference type="InterPro" id="IPR029058">
    <property type="entry name" value="AB_hydrolase_fold"/>
</dbReference>
<reference evidence="2 3" key="2">
    <citation type="journal article" date="2018" name="Plant J.">
        <title>The Physcomitrella patens chromosome-scale assembly reveals moss genome structure and evolution.</title>
        <authorList>
            <person name="Lang D."/>
            <person name="Ullrich K.K."/>
            <person name="Murat F."/>
            <person name="Fuchs J."/>
            <person name="Jenkins J."/>
            <person name="Haas F.B."/>
            <person name="Piednoel M."/>
            <person name="Gundlach H."/>
            <person name="Van Bel M."/>
            <person name="Meyberg R."/>
            <person name="Vives C."/>
            <person name="Morata J."/>
            <person name="Symeonidi A."/>
            <person name="Hiss M."/>
            <person name="Muchero W."/>
            <person name="Kamisugi Y."/>
            <person name="Saleh O."/>
            <person name="Blanc G."/>
            <person name="Decker E.L."/>
            <person name="van Gessel N."/>
            <person name="Grimwood J."/>
            <person name="Hayes R.D."/>
            <person name="Graham S.W."/>
            <person name="Gunter L.E."/>
            <person name="McDaniel S.F."/>
            <person name="Hoernstein S.N.W."/>
            <person name="Larsson A."/>
            <person name="Li F.W."/>
            <person name="Perroud P.F."/>
            <person name="Phillips J."/>
            <person name="Ranjan P."/>
            <person name="Rokshar D.S."/>
            <person name="Rothfels C.J."/>
            <person name="Schneider L."/>
            <person name="Shu S."/>
            <person name="Stevenson D.W."/>
            <person name="Thummler F."/>
            <person name="Tillich M."/>
            <person name="Villarreal Aguilar J.C."/>
            <person name="Widiez T."/>
            <person name="Wong G.K."/>
            <person name="Wymore A."/>
            <person name="Zhang Y."/>
            <person name="Zimmer A.D."/>
            <person name="Quatrano R.S."/>
            <person name="Mayer K.F.X."/>
            <person name="Goodstein D."/>
            <person name="Casacuberta J.M."/>
            <person name="Vandepoele K."/>
            <person name="Reski R."/>
            <person name="Cuming A.C."/>
            <person name="Tuskan G.A."/>
            <person name="Maumus F."/>
            <person name="Salse J."/>
            <person name="Schmutz J."/>
            <person name="Rensing S.A."/>
        </authorList>
    </citation>
    <scope>NUCLEOTIDE SEQUENCE [LARGE SCALE GENOMIC DNA]</scope>
    <source>
        <strain evidence="2 3">cv. Gransden 2004</strain>
    </source>
</reference>
<evidence type="ECO:0000313" key="2">
    <source>
        <dbReference type="EnsemblPlants" id="Pp3c12_26080V3.4"/>
    </source>
</evidence>
<protein>
    <recommendedName>
        <fullName evidence="1">AB hydrolase-1 domain-containing protein</fullName>
    </recommendedName>
</protein>
<dbReference type="EnsemblPlants" id="Pp3c12_26080V3.4">
    <property type="protein sequence ID" value="Pp3c12_26080V3.4"/>
    <property type="gene ID" value="Pp3c12_26080"/>
</dbReference>
<dbReference type="EnsemblPlants" id="Pp3c12_26080V3.5">
    <property type="protein sequence ID" value="Pp3c12_26080V3.5"/>
    <property type="gene ID" value="Pp3c12_26080"/>
</dbReference>
<feature type="domain" description="AB hydrolase-1" evidence="1">
    <location>
        <begin position="70"/>
        <end position="340"/>
    </location>
</feature>
<dbReference type="InterPro" id="IPR000073">
    <property type="entry name" value="AB_hydrolase_1"/>
</dbReference>
<dbReference type="SUPFAM" id="SSF53474">
    <property type="entry name" value="alpha/beta-Hydrolases"/>
    <property type="match status" value="1"/>
</dbReference>
<keyword evidence="3" id="KW-1185">Reference proteome</keyword>
<accession>A0A7I4AL94</accession>
<reference evidence="2" key="3">
    <citation type="submission" date="2020-12" db="UniProtKB">
        <authorList>
            <consortium name="EnsemblPlants"/>
        </authorList>
    </citation>
    <scope>IDENTIFICATION</scope>
</reference>
<gene>
    <name evidence="2" type="primary">LOC112289740</name>
</gene>
<evidence type="ECO:0000313" key="3">
    <source>
        <dbReference type="Proteomes" id="UP000006727"/>
    </source>
</evidence>
<dbReference type="Gramene" id="Pp3c12_26080V3.5">
    <property type="protein sequence ID" value="Pp3c12_26080V3.5"/>
    <property type="gene ID" value="Pp3c12_26080"/>
</dbReference>
<evidence type="ECO:0000259" key="1">
    <source>
        <dbReference type="Pfam" id="PF00561"/>
    </source>
</evidence>
<dbReference type="Pfam" id="PF00561">
    <property type="entry name" value="Abhydrolase_1"/>
    <property type="match status" value="1"/>
</dbReference>